<sequence>MTEGWAVPGFTLVRELGTDASGRQVLATDEMTRTQVTIRYLSPALDKDEEFGGRMSRLAQLEDDNLVQVYELVTDKEDPSSAAVVSEYFEGVPLRRLLTDPLDPESAVVVLSDILLGLAAAHGRDIAHGDCSPDKVLIAPDGRAKLSDLGIAVPHGKGAPSGDPVYQAPERWQGGPPSPQSDIYAATGVFVECLTGRRLFPATSIGALNRAHNNAAIPVIDVPGPLRSLVLHGLSKEPEKRPASAVDFLTELDEAVSPVFGADWEKRGRARVRELAQRAATAPAPPPPSKADARISAAAAPPDLSRDRRPLLFAGAGIAAVVLIGGVAYGLSGSGGDPASGPTLAPSHLAGPATPSVEPSSPATPTTAEPDGAELAQRVSDAIAEKESFTLSFRRVAGKEVTSVSGSARADSYRVSLTGPKLAKRQAIVLGGDGYLQQGSAWTRLPLGGKAKGYGVLAEQARWGTSADALSTLLEDAETLTRNGNRWSGTVPQATGLDAVAPGYRKAKVAFELQLGANWLPKHLKATITAGGKTKVVTTTAFSKWGGKVTIKAPAKR</sequence>
<evidence type="ECO:0000313" key="7">
    <source>
        <dbReference type="Proteomes" id="UP001500665"/>
    </source>
</evidence>
<dbReference type="PROSITE" id="PS50011">
    <property type="entry name" value="PROTEIN_KINASE_DOM"/>
    <property type="match status" value="1"/>
</dbReference>
<organism evidence="6 7">
    <name type="scientific">Actinocorallia libanotica</name>
    <dbReference type="NCBI Taxonomy" id="46162"/>
    <lineage>
        <taxon>Bacteria</taxon>
        <taxon>Bacillati</taxon>
        <taxon>Actinomycetota</taxon>
        <taxon>Actinomycetes</taxon>
        <taxon>Streptosporangiales</taxon>
        <taxon>Thermomonosporaceae</taxon>
        <taxon>Actinocorallia</taxon>
    </lineage>
</organism>
<dbReference type="SUPFAM" id="SSF56112">
    <property type="entry name" value="Protein kinase-like (PK-like)"/>
    <property type="match status" value="1"/>
</dbReference>
<keyword evidence="3" id="KW-0067">ATP-binding</keyword>
<feature type="domain" description="Protein kinase" evidence="5">
    <location>
        <begin position="10"/>
        <end position="260"/>
    </location>
</feature>
<evidence type="ECO:0000313" key="6">
    <source>
        <dbReference type="EMBL" id="GAA0961710.1"/>
    </source>
</evidence>
<feature type="region of interest" description="Disordered" evidence="4">
    <location>
        <begin position="275"/>
        <end position="302"/>
    </location>
</feature>
<evidence type="ECO:0000256" key="2">
    <source>
        <dbReference type="ARBA" id="ARBA00022741"/>
    </source>
</evidence>
<name>A0ABP4CAU2_9ACTN</name>
<evidence type="ECO:0000256" key="4">
    <source>
        <dbReference type="SAM" id="MobiDB-lite"/>
    </source>
</evidence>
<dbReference type="RefSeq" id="WP_344243846.1">
    <property type="nucleotide sequence ID" value="NZ_BAAAHH010000026.1"/>
</dbReference>
<dbReference type="Gene3D" id="1.10.510.10">
    <property type="entry name" value="Transferase(Phosphotransferase) domain 1"/>
    <property type="match status" value="1"/>
</dbReference>
<evidence type="ECO:0000259" key="5">
    <source>
        <dbReference type="PROSITE" id="PS50011"/>
    </source>
</evidence>
<dbReference type="Pfam" id="PF00069">
    <property type="entry name" value="Pkinase"/>
    <property type="match status" value="1"/>
</dbReference>
<comment type="similarity">
    <text evidence="1">Belongs to the protein kinase superfamily. STE Ser/Thr protein kinase family. STE20 subfamily.</text>
</comment>
<dbReference type="InterPro" id="IPR011009">
    <property type="entry name" value="Kinase-like_dom_sf"/>
</dbReference>
<comment type="caution">
    <text evidence="6">The sequence shown here is derived from an EMBL/GenBank/DDBJ whole genome shotgun (WGS) entry which is preliminary data.</text>
</comment>
<evidence type="ECO:0000256" key="1">
    <source>
        <dbReference type="ARBA" id="ARBA00008874"/>
    </source>
</evidence>
<evidence type="ECO:0000256" key="3">
    <source>
        <dbReference type="ARBA" id="ARBA00022840"/>
    </source>
</evidence>
<accession>A0ABP4CAU2</accession>
<gene>
    <name evidence="6" type="ORF">GCM10009550_54680</name>
</gene>
<keyword evidence="7" id="KW-1185">Reference proteome</keyword>
<dbReference type="PANTHER" id="PTHR45832">
    <property type="entry name" value="SERINE/THREONINE-PROTEIN KINASE SAMKA-RELATED-RELATED"/>
    <property type="match status" value="1"/>
</dbReference>
<dbReference type="Gene3D" id="2.50.20.20">
    <property type="match status" value="1"/>
</dbReference>
<reference evidence="7" key="1">
    <citation type="journal article" date="2019" name="Int. J. Syst. Evol. Microbiol.">
        <title>The Global Catalogue of Microorganisms (GCM) 10K type strain sequencing project: providing services to taxonomists for standard genome sequencing and annotation.</title>
        <authorList>
            <consortium name="The Broad Institute Genomics Platform"/>
            <consortium name="The Broad Institute Genome Sequencing Center for Infectious Disease"/>
            <person name="Wu L."/>
            <person name="Ma J."/>
        </authorList>
    </citation>
    <scope>NUCLEOTIDE SEQUENCE [LARGE SCALE GENOMIC DNA]</scope>
    <source>
        <strain evidence="7">JCM 10696</strain>
    </source>
</reference>
<dbReference type="Gene3D" id="3.30.200.20">
    <property type="entry name" value="Phosphorylase Kinase, domain 1"/>
    <property type="match status" value="1"/>
</dbReference>
<dbReference type="Proteomes" id="UP001500665">
    <property type="component" value="Unassembled WGS sequence"/>
</dbReference>
<dbReference type="CDD" id="cd14014">
    <property type="entry name" value="STKc_PknB_like"/>
    <property type="match status" value="1"/>
</dbReference>
<feature type="compositionally biased region" description="Low complexity" evidence="4">
    <location>
        <begin position="352"/>
        <end position="370"/>
    </location>
</feature>
<dbReference type="EMBL" id="BAAAHH010000026">
    <property type="protein sequence ID" value="GAA0961710.1"/>
    <property type="molecule type" value="Genomic_DNA"/>
</dbReference>
<protein>
    <recommendedName>
        <fullName evidence="5">Protein kinase domain-containing protein</fullName>
    </recommendedName>
</protein>
<dbReference type="PANTHER" id="PTHR45832:SF22">
    <property type="entry name" value="SERINE_THREONINE-PROTEIN KINASE SAMKA-RELATED"/>
    <property type="match status" value="1"/>
</dbReference>
<dbReference type="InterPro" id="IPR051931">
    <property type="entry name" value="PAK3-like"/>
</dbReference>
<keyword evidence="2" id="KW-0547">Nucleotide-binding</keyword>
<proteinExistence type="inferred from homology"/>
<feature type="region of interest" description="Disordered" evidence="4">
    <location>
        <begin position="339"/>
        <end position="372"/>
    </location>
</feature>
<dbReference type="InterPro" id="IPR000719">
    <property type="entry name" value="Prot_kinase_dom"/>
</dbReference>
<dbReference type="SMART" id="SM00220">
    <property type="entry name" value="S_TKc"/>
    <property type="match status" value="1"/>
</dbReference>